<dbReference type="AlphaFoldDB" id="A0A2N9JEC4"/>
<name>A0A2N9JEC4_9ACTN</name>
<organism evidence="2 3">
    <name type="scientific">Micropruina glycogenica</name>
    <dbReference type="NCBI Taxonomy" id="75385"/>
    <lineage>
        <taxon>Bacteria</taxon>
        <taxon>Bacillati</taxon>
        <taxon>Actinomycetota</taxon>
        <taxon>Actinomycetes</taxon>
        <taxon>Propionibacteriales</taxon>
        <taxon>Nocardioidaceae</taxon>
        <taxon>Micropruina</taxon>
    </lineage>
</organism>
<protein>
    <submittedName>
        <fullName evidence="2">Putative PaaX family transcriptional regulator</fullName>
    </submittedName>
</protein>
<evidence type="ECO:0000313" key="3">
    <source>
        <dbReference type="Proteomes" id="UP000238164"/>
    </source>
</evidence>
<keyword evidence="3" id="KW-1185">Reference proteome</keyword>
<dbReference type="OrthoDB" id="2270427at2"/>
<dbReference type="PANTHER" id="PTHR30319">
    <property type="entry name" value="PHENYLACETIC ACID REGULATOR-RELATED TRANSCRIPTIONAL REPRESSOR"/>
    <property type="match status" value="1"/>
</dbReference>
<dbReference type="RefSeq" id="WP_105184909.1">
    <property type="nucleotide sequence ID" value="NZ_BAAAGO010000028.1"/>
</dbReference>
<evidence type="ECO:0000259" key="1">
    <source>
        <dbReference type="Pfam" id="PF20803"/>
    </source>
</evidence>
<dbReference type="Pfam" id="PF20803">
    <property type="entry name" value="PaaX_M"/>
    <property type="match status" value="1"/>
</dbReference>
<dbReference type="KEGG" id="mgg:MPLG2_0708"/>
<reference evidence="2 3" key="1">
    <citation type="submission" date="2018-02" db="EMBL/GenBank/DDBJ databases">
        <authorList>
            <person name="Cohen D.B."/>
            <person name="Kent A.D."/>
        </authorList>
    </citation>
    <scope>NUCLEOTIDE SEQUENCE [LARGE SCALE GENOMIC DNA]</scope>
    <source>
        <strain evidence="2">1</strain>
    </source>
</reference>
<dbReference type="Proteomes" id="UP000238164">
    <property type="component" value="Chromosome 1"/>
</dbReference>
<dbReference type="EMBL" id="LT985188">
    <property type="protein sequence ID" value="SPD85744.1"/>
    <property type="molecule type" value="Genomic_DNA"/>
</dbReference>
<dbReference type="InterPro" id="IPR036388">
    <property type="entry name" value="WH-like_DNA-bd_sf"/>
</dbReference>
<sequence length="271" mass="28611">MAQRDISAVPYCFGAAEAVGLPGPVLSSLLLALGHTPTGAKALLHRLSGWGLVSSTRHGRVAVHRLAGQLAEGYQQVVSPQPQRVWGGTFHTLVYDIPESRRRERDQLRAAAVGHGYRQLRPGVLVSPYDRSAGFLPAFPGVVAGQLRLSTEAAAVVAERCWDLAASAVRMDALASDLETAAGVAAEPREAFVRLHALMSPAVSLLLANAQLPQELLGGAGLARTERLARAMGTVSDRLGPQAAAYVDEVVEASGHAALVEREPRSVSPRS</sequence>
<evidence type="ECO:0000313" key="2">
    <source>
        <dbReference type="EMBL" id="SPD85744.1"/>
    </source>
</evidence>
<proteinExistence type="predicted"/>
<accession>A0A2N9JEC4</accession>
<feature type="domain" description="Transcriptional repressor PaaX-like central Cas2-like" evidence="1">
    <location>
        <begin position="84"/>
        <end position="132"/>
    </location>
</feature>
<dbReference type="PANTHER" id="PTHR30319:SF1">
    <property type="entry name" value="TRANSCRIPTIONAL REPRESSOR PAAX"/>
    <property type="match status" value="1"/>
</dbReference>
<gene>
    <name evidence="2" type="ORF">MPLG2_0708</name>
</gene>
<dbReference type="GO" id="GO:0006351">
    <property type="term" value="P:DNA-templated transcription"/>
    <property type="evidence" value="ECO:0007669"/>
    <property type="project" value="TreeGrafter"/>
</dbReference>
<dbReference type="Gene3D" id="1.10.10.10">
    <property type="entry name" value="Winged helix-like DNA-binding domain superfamily/Winged helix DNA-binding domain"/>
    <property type="match status" value="1"/>
</dbReference>
<dbReference type="InterPro" id="IPR048846">
    <property type="entry name" value="PaaX-like_central"/>
</dbReference>
<dbReference type="Gene3D" id="3.30.70.2650">
    <property type="match status" value="1"/>
</dbReference>